<sequence>MFEAVVPRVCEDELPTGKVECGRALWSRGLTRASPLPIRAAYGLDADMAAVDCSSSFPEGSVSTSPANPSDTASRSCAVLGRWMT</sequence>
<dbReference type="AlphaFoldDB" id="A0AAD6B615"/>
<comment type="caution">
    <text evidence="1">The sequence shown here is derived from an EMBL/GenBank/DDBJ whole genome shotgun (WGS) entry which is preliminary data.</text>
</comment>
<proteinExistence type="predicted"/>
<dbReference type="Proteomes" id="UP001219934">
    <property type="component" value="Unassembled WGS sequence"/>
</dbReference>
<gene>
    <name evidence="1" type="ORF">JOQ06_000932</name>
</gene>
<evidence type="ECO:0000313" key="1">
    <source>
        <dbReference type="EMBL" id="KAJ4936337.1"/>
    </source>
</evidence>
<accession>A0AAD6B615</accession>
<reference evidence="1" key="1">
    <citation type="submission" date="2022-11" db="EMBL/GenBank/DDBJ databases">
        <title>Chromosome-level genome of Pogonophryne albipinna.</title>
        <authorList>
            <person name="Jo E."/>
        </authorList>
    </citation>
    <scope>NUCLEOTIDE SEQUENCE</scope>
    <source>
        <strain evidence="1">SGF0006</strain>
        <tissue evidence="1">Muscle</tissue>
    </source>
</reference>
<name>A0AAD6B615_9TELE</name>
<keyword evidence="2" id="KW-1185">Reference proteome</keyword>
<organism evidence="1 2">
    <name type="scientific">Pogonophryne albipinna</name>
    <dbReference type="NCBI Taxonomy" id="1090488"/>
    <lineage>
        <taxon>Eukaryota</taxon>
        <taxon>Metazoa</taxon>
        <taxon>Chordata</taxon>
        <taxon>Craniata</taxon>
        <taxon>Vertebrata</taxon>
        <taxon>Euteleostomi</taxon>
        <taxon>Actinopterygii</taxon>
        <taxon>Neopterygii</taxon>
        <taxon>Teleostei</taxon>
        <taxon>Neoteleostei</taxon>
        <taxon>Acanthomorphata</taxon>
        <taxon>Eupercaria</taxon>
        <taxon>Perciformes</taxon>
        <taxon>Notothenioidei</taxon>
        <taxon>Pogonophryne</taxon>
    </lineage>
</organism>
<dbReference type="EMBL" id="JAPTMU010000010">
    <property type="protein sequence ID" value="KAJ4936337.1"/>
    <property type="molecule type" value="Genomic_DNA"/>
</dbReference>
<protein>
    <submittedName>
        <fullName evidence="1">Uncharacterized protein</fullName>
    </submittedName>
</protein>
<evidence type="ECO:0000313" key="2">
    <source>
        <dbReference type="Proteomes" id="UP001219934"/>
    </source>
</evidence>